<dbReference type="Proteomes" id="UP000199459">
    <property type="component" value="Unassembled WGS sequence"/>
</dbReference>
<sequence length="47" mass="5537">MQPLALHTLNKKRIKNLCMHNTAKDNFIDAVISITKKKYEIKLFHIN</sequence>
<evidence type="ECO:0000313" key="2">
    <source>
        <dbReference type="Proteomes" id="UP000199459"/>
    </source>
</evidence>
<dbReference type="AlphaFoldDB" id="A0A1H8GFQ3"/>
<reference evidence="1 2" key="1">
    <citation type="submission" date="2016-10" db="EMBL/GenBank/DDBJ databases">
        <authorList>
            <person name="de Groot N.N."/>
        </authorList>
    </citation>
    <scope>NUCLEOTIDE SEQUENCE [LARGE SCALE GENOMIC DNA]</scope>
    <source>
        <strain evidence="1 2">Nm22</strain>
    </source>
</reference>
<dbReference type="EMBL" id="FOCP01000018">
    <property type="protein sequence ID" value="SEN42822.1"/>
    <property type="molecule type" value="Genomic_DNA"/>
</dbReference>
<protein>
    <submittedName>
        <fullName evidence="1">Uncharacterized protein</fullName>
    </submittedName>
</protein>
<organism evidence="1 2">
    <name type="scientific">Nitrosomonas marina</name>
    <dbReference type="NCBI Taxonomy" id="917"/>
    <lineage>
        <taxon>Bacteria</taxon>
        <taxon>Pseudomonadati</taxon>
        <taxon>Pseudomonadota</taxon>
        <taxon>Betaproteobacteria</taxon>
        <taxon>Nitrosomonadales</taxon>
        <taxon>Nitrosomonadaceae</taxon>
        <taxon>Nitrosomonas</taxon>
    </lineage>
</organism>
<name>A0A1H8GFQ3_9PROT</name>
<accession>A0A1H8GFQ3</accession>
<gene>
    <name evidence="1" type="ORF">SAMN05216325_1181</name>
</gene>
<evidence type="ECO:0000313" key="1">
    <source>
        <dbReference type="EMBL" id="SEN42822.1"/>
    </source>
</evidence>
<proteinExistence type="predicted"/>